<evidence type="ECO:0000256" key="2">
    <source>
        <dbReference type="SAM" id="Phobius"/>
    </source>
</evidence>
<dbReference type="EMBL" id="JAGGNH010000002">
    <property type="protein sequence ID" value="KAJ0981221.1"/>
    <property type="molecule type" value="Genomic_DNA"/>
</dbReference>
<dbReference type="Proteomes" id="UP001085076">
    <property type="component" value="Miscellaneous, Linkage group lg02"/>
</dbReference>
<name>A0A9D5CX86_9LILI</name>
<keyword evidence="5" id="KW-1185">Reference proteome</keyword>
<evidence type="ECO:0000259" key="3">
    <source>
        <dbReference type="Pfam" id="PF26130"/>
    </source>
</evidence>
<feature type="domain" description="PB1-like" evidence="3">
    <location>
        <begin position="65"/>
        <end position="159"/>
    </location>
</feature>
<keyword evidence="2" id="KW-0472">Membrane</keyword>
<feature type="transmembrane region" description="Helical" evidence="2">
    <location>
        <begin position="21"/>
        <end position="44"/>
    </location>
</feature>
<organism evidence="4 5">
    <name type="scientific">Dioscorea zingiberensis</name>
    <dbReference type="NCBI Taxonomy" id="325984"/>
    <lineage>
        <taxon>Eukaryota</taxon>
        <taxon>Viridiplantae</taxon>
        <taxon>Streptophyta</taxon>
        <taxon>Embryophyta</taxon>
        <taxon>Tracheophyta</taxon>
        <taxon>Spermatophyta</taxon>
        <taxon>Magnoliopsida</taxon>
        <taxon>Liliopsida</taxon>
        <taxon>Dioscoreales</taxon>
        <taxon>Dioscoreaceae</taxon>
        <taxon>Dioscorea</taxon>
    </lineage>
</organism>
<evidence type="ECO:0000256" key="1">
    <source>
        <dbReference type="SAM" id="MobiDB-lite"/>
    </source>
</evidence>
<evidence type="ECO:0000313" key="4">
    <source>
        <dbReference type="EMBL" id="KAJ0981221.1"/>
    </source>
</evidence>
<proteinExistence type="predicted"/>
<gene>
    <name evidence="4" type="ORF">J5N97_009476</name>
</gene>
<reference evidence="4" key="1">
    <citation type="submission" date="2021-03" db="EMBL/GenBank/DDBJ databases">
        <authorList>
            <person name="Li Z."/>
            <person name="Yang C."/>
        </authorList>
    </citation>
    <scope>NUCLEOTIDE SEQUENCE</scope>
    <source>
        <strain evidence="4">Dzin_1.0</strain>
        <tissue evidence="4">Leaf</tissue>
    </source>
</reference>
<dbReference type="InterPro" id="IPR058594">
    <property type="entry name" value="PB1-like_dom_pln"/>
</dbReference>
<keyword evidence="2" id="KW-1133">Transmembrane helix</keyword>
<evidence type="ECO:0000313" key="5">
    <source>
        <dbReference type="Proteomes" id="UP001085076"/>
    </source>
</evidence>
<dbReference type="Pfam" id="PF26130">
    <property type="entry name" value="PB1-like"/>
    <property type="match status" value="1"/>
</dbReference>
<dbReference type="AlphaFoldDB" id="A0A9D5CX86"/>
<sequence>MAGGGYRRTVQPRLIPQRGAVLRAAFTSLFSFFLHLCSLGSVGVHPPKPPAASAEEGGGGEMGRLKLFVGGHFTVEGKLEYKGGTMHLWKVNENDFNYDDLVDYIHEMEFRRAEKIHYRVPKTKRDLDTSLIILHSKESFANLAKHLKKDNPIEVYVEHVVDDISASSMPIMGQGGSAGTNTTDMSVTEHQGSVQDADATGPSNPVGL</sequence>
<comment type="caution">
    <text evidence="4">The sequence shown here is derived from an EMBL/GenBank/DDBJ whole genome shotgun (WGS) entry which is preliminary data.</text>
</comment>
<accession>A0A9D5CX86</accession>
<protein>
    <recommendedName>
        <fullName evidence="3">PB1-like domain-containing protein</fullName>
    </recommendedName>
</protein>
<feature type="compositionally biased region" description="Polar residues" evidence="1">
    <location>
        <begin position="179"/>
        <end position="194"/>
    </location>
</feature>
<feature type="region of interest" description="Disordered" evidence="1">
    <location>
        <begin position="171"/>
        <end position="208"/>
    </location>
</feature>
<reference evidence="4" key="2">
    <citation type="journal article" date="2022" name="Hortic Res">
        <title>The genome of Dioscorea zingiberensis sheds light on the biosynthesis, origin and evolution of the medicinally important diosgenin saponins.</title>
        <authorList>
            <person name="Li Y."/>
            <person name="Tan C."/>
            <person name="Li Z."/>
            <person name="Guo J."/>
            <person name="Li S."/>
            <person name="Chen X."/>
            <person name="Wang C."/>
            <person name="Dai X."/>
            <person name="Yang H."/>
            <person name="Song W."/>
            <person name="Hou L."/>
            <person name="Xu J."/>
            <person name="Tong Z."/>
            <person name="Xu A."/>
            <person name="Yuan X."/>
            <person name="Wang W."/>
            <person name="Yang Q."/>
            <person name="Chen L."/>
            <person name="Sun Z."/>
            <person name="Wang K."/>
            <person name="Pan B."/>
            <person name="Chen J."/>
            <person name="Bao Y."/>
            <person name="Liu F."/>
            <person name="Qi X."/>
            <person name="Gang D.R."/>
            <person name="Wen J."/>
            <person name="Li J."/>
        </authorList>
    </citation>
    <scope>NUCLEOTIDE SEQUENCE</scope>
    <source>
        <strain evidence="4">Dzin_1.0</strain>
    </source>
</reference>
<keyword evidence="2" id="KW-0812">Transmembrane</keyword>